<proteinExistence type="inferred from homology"/>
<gene>
    <name evidence="13" type="ORF">JOC48_001356</name>
</gene>
<evidence type="ECO:0000256" key="11">
    <source>
        <dbReference type="RuleBase" id="RU003560"/>
    </source>
</evidence>
<keyword evidence="14" id="KW-1185">Reference proteome</keyword>
<protein>
    <recommendedName>
        <fullName evidence="6 12">Diaminobutyrate--2-oxoglutarate transaminase</fullName>
        <ecNumber evidence="5 12">2.6.1.76</ecNumber>
    </recommendedName>
    <alternativeName>
        <fullName evidence="12">DABA aminotransferase</fullName>
    </alternativeName>
</protein>
<dbReference type="InterPro" id="IPR015424">
    <property type="entry name" value="PyrdxlP-dep_Trfase"/>
</dbReference>
<dbReference type="Gene3D" id="3.40.640.10">
    <property type="entry name" value="Type I PLP-dependent aspartate aminotransferase-like (Major domain)"/>
    <property type="match status" value="1"/>
</dbReference>
<name>A0ABS2MYK1_9BACI</name>
<dbReference type="InterPro" id="IPR005814">
    <property type="entry name" value="Aminotrans_3"/>
</dbReference>
<dbReference type="CDD" id="cd00610">
    <property type="entry name" value="OAT_like"/>
    <property type="match status" value="1"/>
</dbReference>
<dbReference type="RefSeq" id="WP_204498285.1">
    <property type="nucleotide sequence ID" value="NZ_JAFBDR010000005.1"/>
</dbReference>
<dbReference type="PANTHER" id="PTHR43552:SF2">
    <property type="entry name" value="DIAMINOBUTYRATE--2-OXOGLUTARATE TRANSAMINASE"/>
    <property type="match status" value="1"/>
</dbReference>
<evidence type="ECO:0000256" key="6">
    <source>
        <dbReference type="ARBA" id="ARBA00014798"/>
    </source>
</evidence>
<dbReference type="EMBL" id="JAFBDR010000005">
    <property type="protein sequence ID" value="MBM7570878.1"/>
    <property type="molecule type" value="Genomic_DNA"/>
</dbReference>
<dbReference type="Gene3D" id="3.90.1150.10">
    <property type="entry name" value="Aspartate Aminotransferase, domain 1"/>
    <property type="match status" value="1"/>
</dbReference>
<dbReference type="NCBIfam" id="TIGR02407">
    <property type="entry name" value="ectoine_ectB"/>
    <property type="match status" value="1"/>
</dbReference>
<evidence type="ECO:0000256" key="12">
    <source>
        <dbReference type="RuleBase" id="RU365034"/>
    </source>
</evidence>
<comment type="pathway">
    <text evidence="3 12">Amine and polyamine biosynthesis; ectoine biosynthesis; L-ectoine from L-aspartate 4-semialdehyde: step 1/3.</text>
</comment>
<dbReference type="PROSITE" id="PS00600">
    <property type="entry name" value="AA_TRANSFER_CLASS_3"/>
    <property type="match status" value="1"/>
</dbReference>
<dbReference type="GO" id="GO:0045303">
    <property type="term" value="F:diaminobutyrate-2-oxoglutarate transaminase activity"/>
    <property type="evidence" value="ECO:0007669"/>
    <property type="project" value="UniProtKB-EC"/>
</dbReference>
<dbReference type="Pfam" id="PF00202">
    <property type="entry name" value="Aminotran_3"/>
    <property type="match status" value="1"/>
</dbReference>
<accession>A0ABS2MYK1</accession>
<comment type="catalytic activity">
    <reaction evidence="10 12">
        <text>L-2,4-diaminobutanoate + 2-oxoglutarate = L-aspartate 4-semialdehyde + L-glutamate</text>
        <dbReference type="Rhea" id="RHEA:11160"/>
        <dbReference type="ChEBI" id="CHEBI:16810"/>
        <dbReference type="ChEBI" id="CHEBI:29985"/>
        <dbReference type="ChEBI" id="CHEBI:58761"/>
        <dbReference type="ChEBI" id="CHEBI:537519"/>
        <dbReference type="EC" id="2.6.1.76"/>
    </reaction>
</comment>
<evidence type="ECO:0000256" key="8">
    <source>
        <dbReference type="ARBA" id="ARBA00022679"/>
    </source>
</evidence>
<dbReference type="InterPro" id="IPR015421">
    <property type="entry name" value="PyrdxlP-dep_Trfase_major"/>
</dbReference>
<keyword evidence="8 12" id="KW-0808">Transferase</keyword>
<dbReference type="NCBIfam" id="NF006733">
    <property type="entry name" value="PRK09264.1"/>
    <property type="match status" value="1"/>
</dbReference>
<dbReference type="InterPro" id="IPR012773">
    <property type="entry name" value="Ectoine_EctB"/>
</dbReference>
<comment type="function">
    <text evidence="2 12">Catalyzes reversively the conversion of L-aspartate beta-semialdehyde (ASA) to L-2,4-diaminobutyrate (DABA) by transamination with L-glutamate.</text>
</comment>
<evidence type="ECO:0000313" key="14">
    <source>
        <dbReference type="Proteomes" id="UP001296943"/>
    </source>
</evidence>
<evidence type="ECO:0000256" key="3">
    <source>
        <dbReference type="ARBA" id="ARBA00004946"/>
    </source>
</evidence>
<dbReference type="InterPro" id="IPR015422">
    <property type="entry name" value="PyrdxlP-dep_Trfase_small"/>
</dbReference>
<keyword evidence="7 12" id="KW-0032">Aminotransferase</keyword>
<evidence type="ECO:0000256" key="4">
    <source>
        <dbReference type="ARBA" id="ARBA00008954"/>
    </source>
</evidence>
<dbReference type="InterPro" id="IPR004637">
    <property type="entry name" value="Dat"/>
</dbReference>
<evidence type="ECO:0000313" key="13">
    <source>
        <dbReference type="EMBL" id="MBM7570878.1"/>
    </source>
</evidence>
<dbReference type="SUPFAM" id="SSF53383">
    <property type="entry name" value="PLP-dependent transferases"/>
    <property type="match status" value="1"/>
</dbReference>
<evidence type="ECO:0000256" key="1">
    <source>
        <dbReference type="ARBA" id="ARBA00001933"/>
    </source>
</evidence>
<reference evidence="13 14" key="1">
    <citation type="submission" date="2021-01" db="EMBL/GenBank/DDBJ databases">
        <title>Genomic Encyclopedia of Type Strains, Phase IV (KMG-IV): sequencing the most valuable type-strain genomes for metagenomic binning, comparative biology and taxonomic classification.</title>
        <authorList>
            <person name="Goeker M."/>
        </authorList>
    </citation>
    <scope>NUCLEOTIDE SEQUENCE [LARGE SCALE GENOMIC DNA]</scope>
    <source>
        <strain evidence="13 14">DSM 23711</strain>
    </source>
</reference>
<dbReference type="InterPro" id="IPR049704">
    <property type="entry name" value="Aminotrans_3_PPA_site"/>
</dbReference>
<evidence type="ECO:0000256" key="7">
    <source>
        <dbReference type="ARBA" id="ARBA00022576"/>
    </source>
</evidence>
<evidence type="ECO:0000256" key="10">
    <source>
        <dbReference type="ARBA" id="ARBA00049111"/>
    </source>
</evidence>
<comment type="similarity">
    <text evidence="4 11">Belongs to the class-III pyridoxal-phosphate-dependent aminotransferase family.</text>
</comment>
<keyword evidence="9 11" id="KW-0663">Pyridoxal phosphate</keyword>
<organism evidence="13 14">
    <name type="scientific">Aquibacillus albus</name>
    <dbReference type="NCBI Taxonomy" id="1168171"/>
    <lineage>
        <taxon>Bacteria</taxon>
        <taxon>Bacillati</taxon>
        <taxon>Bacillota</taxon>
        <taxon>Bacilli</taxon>
        <taxon>Bacillales</taxon>
        <taxon>Bacillaceae</taxon>
        <taxon>Aquibacillus</taxon>
    </lineage>
</organism>
<comment type="cofactor">
    <cofactor evidence="1 12">
        <name>pyridoxal 5'-phosphate</name>
        <dbReference type="ChEBI" id="CHEBI:597326"/>
    </cofactor>
</comment>
<dbReference type="Proteomes" id="UP001296943">
    <property type="component" value="Unassembled WGS sequence"/>
</dbReference>
<dbReference type="PANTHER" id="PTHR43552">
    <property type="entry name" value="DIAMINOBUTYRATE--2-OXOGLUTARATE AMINOTRANSFERASE"/>
    <property type="match status" value="1"/>
</dbReference>
<dbReference type="EC" id="2.6.1.76" evidence="5 12"/>
<dbReference type="PIRSF" id="PIRSF000521">
    <property type="entry name" value="Transaminase_4ab_Lys_Orn"/>
    <property type="match status" value="1"/>
</dbReference>
<dbReference type="NCBIfam" id="TIGR00709">
    <property type="entry name" value="dat"/>
    <property type="match status" value="1"/>
</dbReference>
<evidence type="ECO:0000256" key="2">
    <source>
        <dbReference type="ARBA" id="ARBA00002189"/>
    </source>
</evidence>
<evidence type="ECO:0000256" key="5">
    <source>
        <dbReference type="ARBA" id="ARBA00013155"/>
    </source>
</evidence>
<sequence length="426" mass="46797">MASIGEKTNLDVFKQHESEVRSYCRSFPTIFTKAQGYKLWDGEGNEFIDFFAGAGALNYGHNHPKMKEKLMAYIESDGVTHGLDMATTAKEEFIEKLQSTILSPRNMEYKVMFPGPTGTNSVESALKLARKVTGRETVMSFTNAFHGMTLGSLSITGNQSKRHGAGVSLHNTVVMPYDNFIDNQTDSVQYIERFLEDKGSGVSKPAAIILETVQGEGGINVSSFDWLKRLEALCKKLEIFLIVDDIQAGVGRTGPFFSFEPAGIKPDIICLSKSIGGYGLPFALTLIKPEHDIWDPGEHNGTFRGNNLAFVTATEALSFWEDDTLTNEVNKKGEKVQEFLKSLAEKYPKLNGSVRGRGLMQGLVCDVDGLADAICCSAFEKGLILETAGIDDQVIKVMPPLNIDDKALDEGLAILEESIKEVLKNK</sequence>
<comment type="caution">
    <text evidence="13">The sequence shown here is derived from an EMBL/GenBank/DDBJ whole genome shotgun (WGS) entry which is preliminary data.</text>
</comment>
<evidence type="ECO:0000256" key="9">
    <source>
        <dbReference type="ARBA" id="ARBA00022898"/>
    </source>
</evidence>